<organism evidence="3 4">
    <name type="scientific">Coleophoma crateriformis</name>
    <dbReference type="NCBI Taxonomy" id="565419"/>
    <lineage>
        <taxon>Eukaryota</taxon>
        <taxon>Fungi</taxon>
        <taxon>Dikarya</taxon>
        <taxon>Ascomycota</taxon>
        <taxon>Pezizomycotina</taxon>
        <taxon>Leotiomycetes</taxon>
        <taxon>Helotiales</taxon>
        <taxon>Dermateaceae</taxon>
        <taxon>Coleophoma</taxon>
    </lineage>
</organism>
<dbReference type="InterPro" id="IPR035965">
    <property type="entry name" value="PAS-like_dom_sf"/>
</dbReference>
<feature type="region of interest" description="Disordered" evidence="1">
    <location>
        <begin position="305"/>
        <end position="332"/>
    </location>
</feature>
<feature type="region of interest" description="Disordered" evidence="1">
    <location>
        <begin position="395"/>
        <end position="425"/>
    </location>
</feature>
<feature type="compositionally biased region" description="Low complexity" evidence="1">
    <location>
        <begin position="27"/>
        <end position="40"/>
    </location>
</feature>
<evidence type="ECO:0000259" key="2">
    <source>
        <dbReference type="PROSITE" id="PS50112"/>
    </source>
</evidence>
<dbReference type="Proteomes" id="UP000256328">
    <property type="component" value="Unassembled WGS sequence"/>
</dbReference>
<reference evidence="3 4" key="1">
    <citation type="journal article" date="2018" name="IMA Fungus">
        <title>IMA Genome-F 9: Draft genome sequence of Annulohypoxylon stygium, Aspergillus mulundensis, Berkeleyomyces basicola (syn. Thielaviopsis basicola), Ceratocystis smalleyi, two Cercospora beticola strains, Coleophoma cylindrospora, Fusarium fracticaudum, Phialophora cf. hyalina, and Morchella septimelata.</title>
        <authorList>
            <person name="Wingfield B.D."/>
            <person name="Bills G.F."/>
            <person name="Dong Y."/>
            <person name="Huang W."/>
            <person name="Nel W.J."/>
            <person name="Swalarsk-Parry B.S."/>
            <person name="Vaghefi N."/>
            <person name="Wilken P.M."/>
            <person name="An Z."/>
            <person name="de Beer Z.W."/>
            <person name="De Vos L."/>
            <person name="Chen L."/>
            <person name="Duong T.A."/>
            <person name="Gao Y."/>
            <person name="Hammerbacher A."/>
            <person name="Kikkert J.R."/>
            <person name="Li Y."/>
            <person name="Li H."/>
            <person name="Li K."/>
            <person name="Li Q."/>
            <person name="Liu X."/>
            <person name="Ma X."/>
            <person name="Naidoo K."/>
            <person name="Pethybridge S.J."/>
            <person name="Sun J."/>
            <person name="Steenkamp E.T."/>
            <person name="van der Nest M.A."/>
            <person name="van Wyk S."/>
            <person name="Wingfield M.J."/>
            <person name="Xiong C."/>
            <person name="Yue Q."/>
            <person name="Zhang X."/>
        </authorList>
    </citation>
    <scope>NUCLEOTIDE SEQUENCE [LARGE SCALE GENOMIC DNA]</scope>
    <source>
        <strain evidence="3 4">BP5796</strain>
    </source>
</reference>
<gene>
    <name evidence="3" type="ORF">BP5796_03954</name>
</gene>
<dbReference type="PROSITE" id="PS50112">
    <property type="entry name" value="PAS"/>
    <property type="match status" value="1"/>
</dbReference>
<dbReference type="Gene3D" id="3.30.450.20">
    <property type="entry name" value="PAS domain"/>
    <property type="match status" value="1"/>
</dbReference>
<dbReference type="EMBL" id="PDLN01000005">
    <property type="protein sequence ID" value="RDW85629.1"/>
    <property type="molecule type" value="Genomic_DNA"/>
</dbReference>
<keyword evidence="4" id="KW-1185">Reference proteome</keyword>
<sequence length="438" mass="49228">MFRHKDTTSHEHDDARGKGADSMRQESTTQSSSASAHLSQMPVTNPETAFSKFPFASKPMAIPIALQAFNPATTNQYGPPYPAIGPFHMTQYAEHRPAPVDNPARSGSNEPYRNYNGRFHDNLRVIGANGVIRSTFGNFASNLLWNGDSVQEVLDALPFFFFKAILTRDYPFVICDERGPRENQVDNDWPIVYSSPGWNSMMGYTAEEVLGKDPNLLKCCDPDQNGALVSAVGEQDQARIYANMDLAFQDAPRIVSYNTRHSMGWRQRLKDRCQIHGYQINFTKDGTIFNNELVLIPIIWNRGDREGLDRSDSDEEAEPSDDDDSDYFSTSYFPPRNSPGYDLLDVVPLVDPPPPTSPIIGVGEYHPDDYRYWIGLPARRDQENPTLQAILNSSGPVPPQVPQGAPQYVPLPIPQHPPLGHQHHLQLPHYYPPYYPPS</sequence>
<comment type="caution">
    <text evidence="3">The sequence shown here is derived from an EMBL/GenBank/DDBJ whole genome shotgun (WGS) entry which is preliminary data.</text>
</comment>
<name>A0A3D8SH02_9HELO</name>
<evidence type="ECO:0000313" key="4">
    <source>
        <dbReference type="Proteomes" id="UP000256328"/>
    </source>
</evidence>
<evidence type="ECO:0000256" key="1">
    <source>
        <dbReference type="SAM" id="MobiDB-lite"/>
    </source>
</evidence>
<protein>
    <recommendedName>
        <fullName evidence="2">PAS domain-containing protein</fullName>
    </recommendedName>
</protein>
<accession>A0A3D8SH02</accession>
<dbReference type="AlphaFoldDB" id="A0A3D8SH02"/>
<dbReference type="InterPro" id="IPR000014">
    <property type="entry name" value="PAS"/>
</dbReference>
<feature type="domain" description="PAS" evidence="2">
    <location>
        <begin position="185"/>
        <end position="251"/>
    </location>
</feature>
<feature type="region of interest" description="Disordered" evidence="1">
    <location>
        <begin position="1"/>
        <end position="42"/>
    </location>
</feature>
<dbReference type="OrthoDB" id="447251at2759"/>
<dbReference type="SUPFAM" id="SSF55785">
    <property type="entry name" value="PYP-like sensor domain (PAS domain)"/>
    <property type="match status" value="1"/>
</dbReference>
<evidence type="ECO:0000313" key="3">
    <source>
        <dbReference type="EMBL" id="RDW85629.1"/>
    </source>
</evidence>
<feature type="compositionally biased region" description="Acidic residues" evidence="1">
    <location>
        <begin position="312"/>
        <end position="326"/>
    </location>
</feature>
<proteinExistence type="predicted"/>
<feature type="compositionally biased region" description="Basic and acidic residues" evidence="1">
    <location>
        <begin position="1"/>
        <end position="24"/>
    </location>
</feature>